<dbReference type="Gene3D" id="3.40.710.10">
    <property type="entry name" value="DD-peptidase/beta-lactamase superfamily"/>
    <property type="match status" value="1"/>
</dbReference>
<evidence type="ECO:0008006" key="4">
    <source>
        <dbReference type="Google" id="ProtNLM"/>
    </source>
</evidence>
<dbReference type="OrthoDB" id="3729831at2"/>
<evidence type="ECO:0000256" key="1">
    <source>
        <dbReference type="SAM" id="SignalP"/>
    </source>
</evidence>
<dbReference type="Proteomes" id="UP000199092">
    <property type="component" value="Chromosome I"/>
</dbReference>
<organism evidence="2 3">
    <name type="scientific">Friedmanniella luteola</name>
    <dbReference type="NCBI Taxonomy" id="546871"/>
    <lineage>
        <taxon>Bacteria</taxon>
        <taxon>Bacillati</taxon>
        <taxon>Actinomycetota</taxon>
        <taxon>Actinomycetes</taxon>
        <taxon>Propionibacteriales</taxon>
        <taxon>Nocardioidaceae</taxon>
        <taxon>Friedmanniella</taxon>
    </lineage>
</organism>
<dbReference type="InterPro" id="IPR012338">
    <property type="entry name" value="Beta-lactam/transpept-like"/>
</dbReference>
<reference evidence="2 3" key="1">
    <citation type="submission" date="2016-10" db="EMBL/GenBank/DDBJ databases">
        <authorList>
            <person name="de Groot N.N."/>
        </authorList>
    </citation>
    <scope>NUCLEOTIDE SEQUENCE [LARGE SCALE GENOMIC DNA]</scope>
    <source>
        <strain evidence="2 3">DSM 21741</strain>
    </source>
</reference>
<name>A0A1H1SCE0_9ACTN</name>
<dbReference type="AlphaFoldDB" id="A0A1H1SCE0"/>
<sequence length="280" mass="29728">MLTRSRLAVASTLALVVLLLPAPGEPSAVAAPVAATSASAADRSFAAVERRLDGPAGVVVFAVGAGARTRPLLEVGDLRTGVAWSTAKVPVTVAALQRSSSARTKARARAAITRSDNAAAEQLWRGLGRPTTAARRTQAVVRAAGDRRTRVQHRRVRAGFTAFGQTRWALEDQARFAAGLSCRKEARATLALMRKVVPAQSWGLGTLDEVAFKGGWGPVGRGYLVRQLAVVTLSDGRQVGVAIAVHAGSGFDRGTRDLTRITRWLEPRLDRLDGGRCPKR</sequence>
<proteinExistence type="predicted"/>
<evidence type="ECO:0000313" key="2">
    <source>
        <dbReference type="EMBL" id="SDS45601.1"/>
    </source>
</evidence>
<feature type="signal peptide" evidence="1">
    <location>
        <begin position="1"/>
        <end position="30"/>
    </location>
</feature>
<dbReference type="RefSeq" id="WP_091412114.1">
    <property type="nucleotide sequence ID" value="NZ_LT629749.1"/>
</dbReference>
<accession>A0A1H1SCE0</accession>
<gene>
    <name evidence="2" type="ORF">SAMN04488543_1764</name>
</gene>
<evidence type="ECO:0000313" key="3">
    <source>
        <dbReference type="Proteomes" id="UP000199092"/>
    </source>
</evidence>
<keyword evidence="3" id="KW-1185">Reference proteome</keyword>
<dbReference type="EMBL" id="LT629749">
    <property type="protein sequence ID" value="SDS45601.1"/>
    <property type="molecule type" value="Genomic_DNA"/>
</dbReference>
<keyword evidence="1" id="KW-0732">Signal</keyword>
<feature type="chain" id="PRO_5009259876" description="Beta-lactamase enzyme family protein" evidence="1">
    <location>
        <begin position="31"/>
        <end position="280"/>
    </location>
</feature>
<dbReference type="SUPFAM" id="SSF56601">
    <property type="entry name" value="beta-lactamase/transpeptidase-like"/>
    <property type="match status" value="1"/>
</dbReference>
<protein>
    <recommendedName>
        <fullName evidence="4">Beta-lactamase enzyme family protein</fullName>
    </recommendedName>
</protein>